<sequence length="221" mass="24612">MTGPEHRQSPRRQWVTALTCLAVLSVAAASTESDPLHILRKGFGEKALARTVSVHYHLAVSRPDGSRLREGDYCLEPGTGTLVVRNTADGSLSWISPTGNGVRRNGTNVPLDEATTARLRAHAATHFLRLLRDPATRAQWQDTHRIRLFPAGQDAFDVRLDAHHRIVENRFDDGTVSVEHDYRDIGGIWWPMRFDAMKDGKPVASGLFSNLRLETTACERP</sequence>
<reference evidence="2" key="1">
    <citation type="submission" date="2022-09" db="EMBL/GenBank/DDBJ databases">
        <title>Tahibacter sp. nov., isolated from a fresh water.</title>
        <authorList>
            <person name="Baek J.H."/>
            <person name="Lee J.K."/>
            <person name="Kim J.M."/>
            <person name="Jeon C.O."/>
        </authorList>
    </citation>
    <scope>NUCLEOTIDE SEQUENCE</scope>
    <source>
        <strain evidence="2">W38</strain>
    </source>
</reference>
<evidence type="ECO:0000313" key="3">
    <source>
        <dbReference type="Proteomes" id="UP001064632"/>
    </source>
</evidence>
<dbReference type="RefSeq" id="WP_261697130.1">
    <property type="nucleotide sequence ID" value="NZ_CP104694.1"/>
</dbReference>
<dbReference type="Proteomes" id="UP001064632">
    <property type="component" value="Chromosome"/>
</dbReference>
<evidence type="ECO:0000313" key="2">
    <source>
        <dbReference type="EMBL" id="UXI70179.1"/>
    </source>
</evidence>
<evidence type="ECO:0000256" key="1">
    <source>
        <dbReference type="SAM" id="SignalP"/>
    </source>
</evidence>
<protein>
    <recommendedName>
        <fullName evidence="4">Group 4 capsule polysaccharide lipoprotein GfcB/YjbF</fullName>
    </recommendedName>
</protein>
<feature type="signal peptide" evidence="1">
    <location>
        <begin position="1"/>
        <end position="28"/>
    </location>
</feature>
<keyword evidence="3" id="KW-1185">Reference proteome</keyword>
<evidence type="ECO:0008006" key="4">
    <source>
        <dbReference type="Google" id="ProtNLM"/>
    </source>
</evidence>
<gene>
    <name evidence="2" type="ORF">N4264_11270</name>
</gene>
<dbReference type="EMBL" id="CP104694">
    <property type="protein sequence ID" value="UXI70179.1"/>
    <property type="molecule type" value="Genomic_DNA"/>
</dbReference>
<accession>A0ABY6BK79</accession>
<keyword evidence="1" id="KW-0732">Signal</keyword>
<feature type="chain" id="PRO_5047509063" description="Group 4 capsule polysaccharide lipoprotein GfcB/YjbF" evidence="1">
    <location>
        <begin position="29"/>
        <end position="221"/>
    </location>
</feature>
<proteinExistence type="predicted"/>
<organism evidence="2 3">
    <name type="scientific">Tahibacter amnicola</name>
    <dbReference type="NCBI Taxonomy" id="2976241"/>
    <lineage>
        <taxon>Bacteria</taxon>
        <taxon>Pseudomonadati</taxon>
        <taxon>Pseudomonadota</taxon>
        <taxon>Gammaproteobacteria</taxon>
        <taxon>Lysobacterales</taxon>
        <taxon>Rhodanobacteraceae</taxon>
        <taxon>Tahibacter</taxon>
    </lineage>
</organism>
<name>A0ABY6BK79_9GAMM</name>